<evidence type="ECO:0000256" key="1">
    <source>
        <dbReference type="ARBA" id="ARBA00004651"/>
    </source>
</evidence>
<dbReference type="AlphaFoldDB" id="A0AAN6EQZ9"/>
<feature type="transmembrane region" description="Helical" evidence="9">
    <location>
        <begin position="363"/>
        <end position="388"/>
    </location>
</feature>
<feature type="transmembrane region" description="Helical" evidence="9">
    <location>
        <begin position="409"/>
        <end position="427"/>
    </location>
</feature>
<dbReference type="GO" id="GO:0015171">
    <property type="term" value="F:amino acid transmembrane transporter activity"/>
    <property type="evidence" value="ECO:0007669"/>
    <property type="project" value="TreeGrafter"/>
</dbReference>
<dbReference type="Pfam" id="PF00324">
    <property type="entry name" value="AA_permease"/>
    <property type="match status" value="1"/>
</dbReference>
<name>A0AAN6EQZ9_EXODE</name>
<keyword evidence="2" id="KW-0813">Transport</keyword>
<dbReference type="Proteomes" id="UP001161757">
    <property type="component" value="Unassembled WGS sequence"/>
</dbReference>
<feature type="transmembrane region" description="Helical" evidence="9">
    <location>
        <begin position="523"/>
        <end position="543"/>
    </location>
</feature>
<dbReference type="InterPro" id="IPR004840">
    <property type="entry name" value="Amino_acid_permease_CS"/>
</dbReference>
<keyword evidence="3" id="KW-1003">Cell membrane</keyword>
<keyword evidence="4 9" id="KW-0812">Transmembrane</keyword>
<dbReference type="EMBL" id="JAJGCB010000012">
    <property type="protein sequence ID" value="KAJ8989916.1"/>
    <property type="molecule type" value="Genomic_DNA"/>
</dbReference>
<evidence type="ECO:0000259" key="10">
    <source>
        <dbReference type="Pfam" id="PF00324"/>
    </source>
</evidence>
<evidence type="ECO:0000256" key="7">
    <source>
        <dbReference type="ARBA" id="ARBA00023136"/>
    </source>
</evidence>
<evidence type="ECO:0000256" key="5">
    <source>
        <dbReference type="ARBA" id="ARBA00022970"/>
    </source>
</evidence>
<accession>A0AAN6EQZ9</accession>
<dbReference type="Gene3D" id="1.20.1740.10">
    <property type="entry name" value="Amino acid/polyamine transporter I"/>
    <property type="match status" value="1"/>
</dbReference>
<dbReference type="PROSITE" id="PS00218">
    <property type="entry name" value="AMINO_ACID_PERMEASE_1"/>
    <property type="match status" value="1"/>
</dbReference>
<dbReference type="InterPro" id="IPR004762">
    <property type="entry name" value="Amino_acid_permease_fungi"/>
</dbReference>
<feature type="transmembrane region" description="Helical" evidence="9">
    <location>
        <begin position="84"/>
        <end position="103"/>
    </location>
</feature>
<dbReference type="PANTHER" id="PTHR43341:SF1">
    <property type="entry name" value="GENERAL AMINO-ACID PERMEASE GAP1"/>
    <property type="match status" value="1"/>
</dbReference>
<reference evidence="11" key="1">
    <citation type="submission" date="2023-01" db="EMBL/GenBank/DDBJ databases">
        <title>Exophiala dermititidis isolated from Cystic Fibrosis Patient.</title>
        <authorList>
            <person name="Kurbessoian T."/>
            <person name="Crocker A."/>
            <person name="Murante D."/>
            <person name="Hogan D.A."/>
            <person name="Stajich J.E."/>
        </authorList>
    </citation>
    <scope>NUCLEOTIDE SEQUENCE</scope>
    <source>
        <strain evidence="11">Ex8</strain>
    </source>
</reference>
<dbReference type="GO" id="GO:0005886">
    <property type="term" value="C:plasma membrane"/>
    <property type="evidence" value="ECO:0007669"/>
    <property type="project" value="UniProtKB-SubCell"/>
</dbReference>
<feature type="transmembrane region" description="Helical" evidence="9">
    <location>
        <begin position="162"/>
        <end position="181"/>
    </location>
</feature>
<dbReference type="FunFam" id="1.20.1740.10:FF:000017">
    <property type="entry name" value="Amino acid permease"/>
    <property type="match status" value="1"/>
</dbReference>
<feature type="region of interest" description="Disordered" evidence="8">
    <location>
        <begin position="1"/>
        <end position="27"/>
    </location>
</feature>
<proteinExistence type="predicted"/>
<feature type="transmembrane region" description="Helical" evidence="9">
    <location>
        <begin position="308"/>
        <end position="329"/>
    </location>
</feature>
<dbReference type="InterPro" id="IPR050524">
    <property type="entry name" value="APC_YAT"/>
</dbReference>
<dbReference type="NCBIfam" id="TIGR00913">
    <property type="entry name" value="2A0310"/>
    <property type="match status" value="1"/>
</dbReference>
<dbReference type="InterPro" id="IPR004841">
    <property type="entry name" value="AA-permease/SLC12A_dom"/>
</dbReference>
<keyword evidence="6 9" id="KW-1133">Transmembrane helix</keyword>
<evidence type="ECO:0000256" key="3">
    <source>
        <dbReference type="ARBA" id="ARBA00022475"/>
    </source>
</evidence>
<gene>
    <name evidence="11" type="primary">HIP1_1</name>
    <name evidence="11" type="ORF">HRR80_006056</name>
</gene>
<organism evidence="11 12">
    <name type="scientific">Exophiala dermatitidis</name>
    <name type="common">Black yeast-like fungus</name>
    <name type="synonym">Wangiella dermatitidis</name>
    <dbReference type="NCBI Taxonomy" id="5970"/>
    <lineage>
        <taxon>Eukaryota</taxon>
        <taxon>Fungi</taxon>
        <taxon>Dikarya</taxon>
        <taxon>Ascomycota</taxon>
        <taxon>Pezizomycotina</taxon>
        <taxon>Eurotiomycetes</taxon>
        <taxon>Chaetothyriomycetidae</taxon>
        <taxon>Chaetothyriales</taxon>
        <taxon>Herpotrichiellaceae</taxon>
        <taxon>Exophiala</taxon>
    </lineage>
</organism>
<evidence type="ECO:0000256" key="8">
    <source>
        <dbReference type="SAM" id="MobiDB-lite"/>
    </source>
</evidence>
<feature type="transmembrane region" description="Helical" evidence="9">
    <location>
        <begin position="109"/>
        <end position="126"/>
    </location>
</feature>
<keyword evidence="7 9" id="KW-0472">Membrane</keyword>
<comment type="caution">
    <text evidence="11">The sequence shown here is derived from an EMBL/GenBank/DDBJ whole genome shotgun (WGS) entry which is preliminary data.</text>
</comment>
<feature type="transmembrane region" description="Helical" evidence="9">
    <location>
        <begin position="439"/>
        <end position="462"/>
    </location>
</feature>
<evidence type="ECO:0000313" key="12">
    <source>
        <dbReference type="Proteomes" id="UP001161757"/>
    </source>
</evidence>
<evidence type="ECO:0000256" key="2">
    <source>
        <dbReference type="ARBA" id="ARBA00022448"/>
    </source>
</evidence>
<feature type="transmembrane region" description="Helical" evidence="9">
    <location>
        <begin position="219"/>
        <end position="239"/>
    </location>
</feature>
<evidence type="ECO:0000256" key="9">
    <source>
        <dbReference type="SAM" id="Phobius"/>
    </source>
</evidence>
<comment type="subcellular location">
    <subcellularLocation>
        <location evidence="1">Cell membrane</location>
        <topology evidence="1">Multi-pass membrane protein</topology>
    </subcellularLocation>
</comment>
<evidence type="ECO:0000313" key="11">
    <source>
        <dbReference type="EMBL" id="KAJ8989916.1"/>
    </source>
</evidence>
<feature type="transmembrane region" description="Helical" evidence="9">
    <location>
        <begin position="193"/>
        <end position="213"/>
    </location>
</feature>
<feature type="transmembrane region" description="Helical" evidence="9">
    <location>
        <begin position="482"/>
        <end position="503"/>
    </location>
</feature>
<dbReference type="PANTHER" id="PTHR43341">
    <property type="entry name" value="AMINO ACID PERMEASE"/>
    <property type="match status" value="1"/>
</dbReference>
<evidence type="ECO:0000256" key="6">
    <source>
        <dbReference type="ARBA" id="ARBA00022989"/>
    </source>
</evidence>
<feature type="domain" description="Amino acid permease/ SLC12A" evidence="10">
    <location>
        <begin position="81"/>
        <end position="549"/>
    </location>
</feature>
<dbReference type="PIRSF" id="PIRSF006060">
    <property type="entry name" value="AA_transporter"/>
    <property type="match status" value="1"/>
</dbReference>
<sequence>MLEKDVEAGSESPSPSPPVDVSQGKVELSTSNDTAFGRFVDSFRRNPHARVTREAIDADGKRLEDQPPAQPALAMKLKSRHLQMIAIGGSIGTGLFVGSGSALATGGPASLIIAYGLIGVMLFCTVQALGELAVAFPVPGAFSVYASRFLDPAWGFAMGWNYALQWLVTLPLEIVAASLTLEFWPGTRDTNSAAWVTIFLFVIIVINFFGVKGYGEAEFLFSIIKVVAVIGFIILGIIINTGGVPGDQRGYIGAHYWYDPGAFNAGFKGLCSVFVTAAFSFSGTELVGLAAAETENPRTSLPTAVKQVFWRIALFYLVSLTIVGVLVPYNEPDLLNGSSSSDANASPFVIAVRNAGIDAVPSIMNVVILIAVLSVGNSSVYGSSRTLAALADMGQAPRILGYVDRAGRPLVAIIVSSLIGFLCYIVAAGPDTTTEAFNWMIAISGLSSIFTWASICLCHIRFRRAWRLAGHTLDELAFKSQATVYGSWLGLIMNLLILAAQFWTGFAPIGYADMSARDRVKSFFEVYLAAPIVIVMYLAYKIIRRTQVRRARQIDVHSGRRELNLKEILEEERRIQATWPRWKKWWNIFC</sequence>
<keyword evidence="5" id="KW-0029">Amino-acid transport</keyword>
<protein>
    <submittedName>
        <fullName evidence="11">Histidine permease</fullName>
    </submittedName>
</protein>
<evidence type="ECO:0000256" key="4">
    <source>
        <dbReference type="ARBA" id="ARBA00022692"/>
    </source>
</evidence>